<feature type="compositionally biased region" description="Basic and acidic residues" evidence="1">
    <location>
        <begin position="485"/>
        <end position="495"/>
    </location>
</feature>
<evidence type="ECO:0000256" key="1">
    <source>
        <dbReference type="SAM" id="MobiDB-lite"/>
    </source>
</evidence>
<feature type="region of interest" description="Disordered" evidence="1">
    <location>
        <begin position="265"/>
        <end position="304"/>
    </location>
</feature>
<comment type="caution">
    <text evidence="2">The sequence shown here is derived from an EMBL/GenBank/DDBJ whole genome shotgun (WGS) entry which is preliminary data.</text>
</comment>
<feature type="region of interest" description="Disordered" evidence="1">
    <location>
        <begin position="399"/>
        <end position="420"/>
    </location>
</feature>
<evidence type="ECO:0000313" key="3">
    <source>
        <dbReference type="Proteomes" id="UP000283509"/>
    </source>
</evidence>
<proteinExistence type="predicted"/>
<organism evidence="2 3">
    <name type="scientific">Penaeus vannamei</name>
    <name type="common">Whiteleg shrimp</name>
    <name type="synonym">Litopenaeus vannamei</name>
    <dbReference type="NCBI Taxonomy" id="6689"/>
    <lineage>
        <taxon>Eukaryota</taxon>
        <taxon>Metazoa</taxon>
        <taxon>Ecdysozoa</taxon>
        <taxon>Arthropoda</taxon>
        <taxon>Crustacea</taxon>
        <taxon>Multicrustacea</taxon>
        <taxon>Malacostraca</taxon>
        <taxon>Eumalacostraca</taxon>
        <taxon>Eucarida</taxon>
        <taxon>Decapoda</taxon>
        <taxon>Dendrobranchiata</taxon>
        <taxon>Penaeoidea</taxon>
        <taxon>Penaeidae</taxon>
        <taxon>Penaeus</taxon>
    </lineage>
</organism>
<dbReference type="OrthoDB" id="262529at2759"/>
<dbReference type="Proteomes" id="UP000283509">
    <property type="component" value="Unassembled WGS sequence"/>
</dbReference>
<feature type="compositionally biased region" description="Basic and acidic residues" evidence="1">
    <location>
        <begin position="318"/>
        <end position="330"/>
    </location>
</feature>
<reference evidence="2 3" key="1">
    <citation type="submission" date="2018-04" db="EMBL/GenBank/DDBJ databases">
        <authorList>
            <person name="Zhang X."/>
            <person name="Yuan J."/>
            <person name="Li F."/>
            <person name="Xiang J."/>
        </authorList>
    </citation>
    <scope>NUCLEOTIDE SEQUENCE [LARGE SCALE GENOMIC DNA]</scope>
    <source>
        <tissue evidence="2">Muscle</tissue>
    </source>
</reference>
<accession>A0A423SRZ5</accession>
<sequence>MHPLTRPQREWASQMAWQEGLAHPRERLGMREAQEAARWQGQVSRYPQECRDKLSSKQECEKGIECNETLESHYWNFWHFRLAEERAEQERIYNSLSCSQVDRETKNKNGECSILSHEGIAAANGISNKKQQEIVDLSLVSDDESEINSRNSLKSIKLFSCSEEEKGSDTATFFGLISESSEDDKQENEGFSVHNSTCRDVNQNQYSDEDFFENDVPDLNLNPEQGASEWDKETVIFSRNNSPEKCIIVRKTIADSELHQTRHDSIPRIDALERTSSTTSSLSESLLQPVPQTNNVEEEGIGHSSCMNEEVAAPEILKSSKDLRQKDARNSTEGSGEPLQEPAIPGTSNRSDDWKLEEKSKTCTENSKDAVSVDVQLDSDEDEIFSNLVEQAMEKYLGDSERGVKTPEKRLETESGAVSKKTSVRCKNQGSCKPCLHLHFHIQNSPQKSPRKGGQTSILNFFQNKGSKKNPVEESGNKCSSCCRCGKESPEKLSGKEATSSWKGLMSRMQKNSEKPSLPSVSSSSSGQ</sequence>
<feature type="non-terminal residue" evidence="2">
    <location>
        <position position="528"/>
    </location>
</feature>
<keyword evidence="3" id="KW-1185">Reference proteome</keyword>
<feature type="region of interest" description="Disordered" evidence="1">
    <location>
        <begin position="464"/>
        <end position="528"/>
    </location>
</feature>
<feature type="compositionally biased region" description="Low complexity" evidence="1">
    <location>
        <begin position="275"/>
        <end position="287"/>
    </location>
</feature>
<feature type="compositionally biased region" description="Low complexity" evidence="1">
    <location>
        <begin position="515"/>
        <end position="528"/>
    </location>
</feature>
<name>A0A423SRZ5_PENVA</name>
<feature type="compositionally biased region" description="Basic and acidic residues" evidence="1">
    <location>
        <begin position="399"/>
        <end position="413"/>
    </location>
</feature>
<feature type="compositionally biased region" description="Basic and acidic residues" evidence="1">
    <location>
        <begin position="350"/>
        <end position="368"/>
    </location>
</feature>
<reference evidence="2 3" key="2">
    <citation type="submission" date="2019-01" db="EMBL/GenBank/DDBJ databases">
        <title>The decoding of complex shrimp genome reveals the adaptation for benthos swimmer, frequently molting mechanism and breeding impact on genome.</title>
        <authorList>
            <person name="Sun Y."/>
            <person name="Gao Y."/>
            <person name="Yu Y."/>
        </authorList>
    </citation>
    <scope>NUCLEOTIDE SEQUENCE [LARGE SCALE GENOMIC DNA]</scope>
    <source>
        <tissue evidence="2">Muscle</tissue>
    </source>
</reference>
<dbReference type="EMBL" id="QCYY01002872">
    <property type="protein sequence ID" value="ROT66954.1"/>
    <property type="molecule type" value="Genomic_DNA"/>
</dbReference>
<gene>
    <name evidence="2" type="ORF">C7M84_014986</name>
</gene>
<evidence type="ECO:0000313" key="2">
    <source>
        <dbReference type="EMBL" id="ROT66954.1"/>
    </source>
</evidence>
<dbReference type="AlphaFoldDB" id="A0A423SRZ5"/>
<feature type="region of interest" description="Disordered" evidence="1">
    <location>
        <begin position="316"/>
        <end position="368"/>
    </location>
</feature>
<protein>
    <submittedName>
        <fullName evidence="2">Uncharacterized protein</fullName>
    </submittedName>
</protein>